<evidence type="ECO:0000313" key="3">
    <source>
        <dbReference type="Proteomes" id="UP000620327"/>
    </source>
</evidence>
<dbReference type="Proteomes" id="UP000620327">
    <property type="component" value="Unassembled WGS sequence"/>
</dbReference>
<evidence type="ECO:0000256" key="1">
    <source>
        <dbReference type="SAM" id="Phobius"/>
    </source>
</evidence>
<feature type="transmembrane region" description="Helical" evidence="1">
    <location>
        <begin position="37"/>
        <end position="55"/>
    </location>
</feature>
<protein>
    <submittedName>
        <fullName evidence="2">Uncharacterized protein</fullName>
    </submittedName>
</protein>
<dbReference type="AlphaFoldDB" id="A0A923MHT0"/>
<gene>
    <name evidence="2" type="ORF">H8Z83_06260</name>
</gene>
<reference evidence="2" key="1">
    <citation type="submission" date="2020-08" db="EMBL/GenBank/DDBJ databases">
        <title>Genome public.</title>
        <authorList>
            <person name="Liu C."/>
            <person name="Sun Q."/>
        </authorList>
    </citation>
    <scope>NUCLEOTIDE SEQUENCE</scope>
    <source>
        <strain evidence="2">BX15</strain>
    </source>
</reference>
<name>A0A923MHT0_9FIRM</name>
<comment type="caution">
    <text evidence="2">The sequence shown here is derived from an EMBL/GenBank/DDBJ whole genome shotgun (WGS) entry which is preliminary data.</text>
</comment>
<feature type="transmembrane region" description="Helical" evidence="1">
    <location>
        <begin position="7"/>
        <end position="25"/>
    </location>
</feature>
<accession>A0A923MHT0</accession>
<evidence type="ECO:0000313" key="2">
    <source>
        <dbReference type="EMBL" id="MBC5769931.1"/>
    </source>
</evidence>
<keyword evidence="1" id="KW-0812">Transmembrane</keyword>
<organism evidence="2 3">
    <name type="scientific">Dysosmobacter segnis</name>
    <dbReference type="NCBI Taxonomy" id="2763042"/>
    <lineage>
        <taxon>Bacteria</taxon>
        <taxon>Bacillati</taxon>
        <taxon>Bacillota</taxon>
        <taxon>Clostridia</taxon>
        <taxon>Eubacteriales</taxon>
        <taxon>Oscillospiraceae</taxon>
        <taxon>Dysosmobacter</taxon>
    </lineage>
</organism>
<keyword evidence="1" id="KW-1133">Transmembrane helix</keyword>
<sequence>MKRIIYYVWTILVLFSVALGIVGWVMQKNYNPAGDTIAIISDVLIYAAVIFYIAWKIMGKKKPS</sequence>
<dbReference type="EMBL" id="JACOQI010000004">
    <property type="protein sequence ID" value="MBC5769931.1"/>
    <property type="molecule type" value="Genomic_DNA"/>
</dbReference>
<proteinExistence type="predicted"/>
<keyword evidence="1" id="KW-0472">Membrane</keyword>
<keyword evidence="3" id="KW-1185">Reference proteome</keyword>
<dbReference type="RefSeq" id="WP_187014275.1">
    <property type="nucleotide sequence ID" value="NZ_JACOQI010000004.1"/>
</dbReference>